<reference evidence="1" key="2">
    <citation type="journal article" date="2011" name="Plant Physiol.">
        <title>Developing rice with high yield under phosphorus deficiency: Pup1 sequence to application.</title>
        <authorList>
            <person name="Chin J.H."/>
            <person name="Gamuyao R."/>
            <person name="Dalid C."/>
            <person name="Bustamam M."/>
            <person name="Prasetiyono J."/>
            <person name="Moeljopawiro S."/>
            <person name="Wissuwa M."/>
            <person name="Heuer S."/>
        </authorList>
    </citation>
    <scope>NUCLEOTIDE SEQUENCE</scope>
</reference>
<proteinExistence type="predicted"/>
<reference evidence="1" key="1">
    <citation type="journal article" date="2009" name="Plant Biotechnol. J.">
        <title>Comparative sequence analyses of the major quantitative trait locus phosphorus uptake 1 (Pup1) reveal a complex genetic structure.</title>
        <authorList>
            <person name="Heuer S."/>
            <person name="Lu X."/>
            <person name="Chin J.H."/>
            <person name="Pariasca-Tanaka J."/>
            <person name="Kanamori H."/>
            <person name="Matsumoto T."/>
            <person name="De Leon T."/>
            <person name="Ulat V.J."/>
            <person name="Ismail A.M."/>
            <person name="Yano M."/>
            <person name="Wissuwa M."/>
        </authorList>
    </citation>
    <scope>NUCLEOTIDE SEQUENCE</scope>
</reference>
<evidence type="ECO:0000313" key="1">
    <source>
        <dbReference type="EMBL" id="BAH80052.1"/>
    </source>
</evidence>
<dbReference type="EMBL" id="AB458444">
    <property type="protein sequence ID" value="BAH80052.1"/>
    <property type="molecule type" value="Genomic_DNA"/>
</dbReference>
<organism evidence="1">
    <name type="scientific">Oryza sativa subsp. indica</name>
    <name type="common">Rice</name>
    <dbReference type="NCBI Taxonomy" id="39946"/>
    <lineage>
        <taxon>Eukaryota</taxon>
        <taxon>Viridiplantae</taxon>
        <taxon>Streptophyta</taxon>
        <taxon>Embryophyta</taxon>
        <taxon>Tracheophyta</taxon>
        <taxon>Spermatophyta</taxon>
        <taxon>Magnoliopsida</taxon>
        <taxon>Liliopsida</taxon>
        <taxon>Poales</taxon>
        <taxon>Poaceae</taxon>
        <taxon>BOP clade</taxon>
        <taxon>Oryzoideae</taxon>
        <taxon>Oryzeae</taxon>
        <taxon>Oryzinae</taxon>
        <taxon>Oryza</taxon>
        <taxon>Oryza sativa</taxon>
    </lineage>
</organism>
<gene>
    <name evidence="1" type="primary">OsPupK63-1</name>
</gene>
<accession>C5NNW3</accession>
<reference evidence="1" key="3">
    <citation type="journal article" date="2012" name="Nature">
        <title>The protein kinase Pstol1 from traditional rice confers tolerance of phosphorus deficiency.</title>
        <authorList>
            <person name="Gamuyao R."/>
            <person name="Chin J.H."/>
            <person name="Pariasca-Tanaka J."/>
            <person name="Pesaresi P."/>
            <person name="Catausan S."/>
            <person name="Dalid C."/>
            <person name="Slamet-Loedin I."/>
            <person name="Tecson-Mendoza E.M."/>
            <person name="Wissuwa M."/>
            <person name="Heuer S."/>
        </authorList>
    </citation>
    <scope>NUCLEOTIDE SEQUENCE</scope>
</reference>
<dbReference type="AlphaFoldDB" id="C5NNW3"/>
<sequence length="74" mass="8617">MEKVADSETFYHTSLVNLMWNDPGARLIKSLRMIQRFGPEIHRNLHGRIKATGVVGSDLWRLWYSGILSVWTFL</sequence>
<protein>
    <submittedName>
        <fullName evidence="1">Uncharacterized protein</fullName>
    </submittedName>
</protein>
<name>C5NNW3_ORYSI</name>